<organism evidence="1 2">
    <name type="scientific">Sesamum angolense</name>
    <dbReference type="NCBI Taxonomy" id="2727404"/>
    <lineage>
        <taxon>Eukaryota</taxon>
        <taxon>Viridiplantae</taxon>
        <taxon>Streptophyta</taxon>
        <taxon>Embryophyta</taxon>
        <taxon>Tracheophyta</taxon>
        <taxon>Spermatophyta</taxon>
        <taxon>Magnoliopsida</taxon>
        <taxon>eudicotyledons</taxon>
        <taxon>Gunneridae</taxon>
        <taxon>Pentapetalae</taxon>
        <taxon>asterids</taxon>
        <taxon>lamiids</taxon>
        <taxon>Lamiales</taxon>
        <taxon>Pedaliaceae</taxon>
        <taxon>Sesamum</taxon>
    </lineage>
</organism>
<evidence type="ECO:0000313" key="1">
    <source>
        <dbReference type="EMBL" id="KAK4409586.1"/>
    </source>
</evidence>
<dbReference type="PANTHER" id="PTHR11439:SF463">
    <property type="entry name" value="REVERSE TRANSCRIPTASE TY1_COPIA-TYPE DOMAIN-CONTAINING PROTEIN"/>
    <property type="match status" value="1"/>
</dbReference>
<dbReference type="AlphaFoldDB" id="A0AAE1XCU7"/>
<sequence>MEQPLGYVAREDNQMGSKDDTKFNFGYFTYVDENFDNWCSKQTTIARSSVEAKYMAIAHTTSDILWLKNSLGDLGFENNDPVSIIVIKQKCELLVIRFPWRTKHVQVNCTFFLRQL</sequence>
<keyword evidence="2" id="KW-1185">Reference proteome</keyword>
<dbReference type="EMBL" id="JACGWL010000001">
    <property type="protein sequence ID" value="KAK4409586.1"/>
    <property type="molecule type" value="Genomic_DNA"/>
</dbReference>
<comment type="caution">
    <text evidence="1">The sequence shown here is derived from an EMBL/GenBank/DDBJ whole genome shotgun (WGS) entry which is preliminary data.</text>
</comment>
<evidence type="ECO:0000313" key="2">
    <source>
        <dbReference type="Proteomes" id="UP001289374"/>
    </source>
</evidence>
<dbReference type="Proteomes" id="UP001289374">
    <property type="component" value="Unassembled WGS sequence"/>
</dbReference>
<gene>
    <name evidence="1" type="ORF">Sango_0031600</name>
</gene>
<name>A0AAE1XCU7_9LAMI</name>
<proteinExistence type="predicted"/>
<accession>A0AAE1XCU7</accession>
<dbReference type="PANTHER" id="PTHR11439">
    <property type="entry name" value="GAG-POL-RELATED RETROTRANSPOSON"/>
    <property type="match status" value="1"/>
</dbReference>
<reference evidence="1" key="2">
    <citation type="journal article" date="2024" name="Plant">
        <title>Genomic evolution and insights into agronomic trait innovations of Sesamum species.</title>
        <authorList>
            <person name="Miao H."/>
            <person name="Wang L."/>
            <person name="Qu L."/>
            <person name="Liu H."/>
            <person name="Sun Y."/>
            <person name="Le M."/>
            <person name="Wang Q."/>
            <person name="Wei S."/>
            <person name="Zheng Y."/>
            <person name="Lin W."/>
            <person name="Duan Y."/>
            <person name="Cao H."/>
            <person name="Xiong S."/>
            <person name="Wang X."/>
            <person name="Wei L."/>
            <person name="Li C."/>
            <person name="Ma Q."/>
            <person name="Ju M."/>
            <person name="Zhao R."/>
            <person name="Li G."/>
            <person name="Mu C."/>
            <person name="Tian Q."/>
            <person name="Mei H."/>
            <person name="Zhang T."/>
            <person name="Gao T."/>
            <person name="Zhang H."/>
        </authorList>
    </citation>
    <scope>NUCLEOTIDE SEQUENCE</scope>
    <source>
        <strain evidence="1">K16</strain>
    </source>
</reference>
<dbReference type="CDD" id="cd09272">
    <property type="entry name" value="RNase_HI_RT_Ty1"/>
    <property type="match status" value="1"/>
</dbReference>
<protein>
    <submittedName>
        <fullName evidence="1">Uncharacterized protein</fullName>
    </submittedName>
</protein>
<reference evidence="1" key="1">
    <citation type="submission" date="2020-06" db="EMBL/GenBank/DDBJ databases">
        <authorList>
            <person name="Li T."/>
            <person name="Hu X."/>
            <person name="Zhang T."/>
            <person name="Song X."/>
            <person name="Zhang H."/>
            <person name="Dai N."/>
            <person name="Sheng W."/>
            <person name="Hou X."/>
            <person name="Wei L."/>
        </authorList>
    </citation>
    <scope>NUCLEOTIDE SEQUENCE</scope>
    <source>
        <strain evidence="1">K16</strain>
        <tissue evidence="1">Leaf</tissue>
    </source>
</reference>